<proteinExistence type="inferred from homology"/>
<dbReference type="GO" id="GO:1990904">
    <property type="term" value="C:ribonucleoprotein complex"/>
    <property type="evidence" value="ECO:0007669"/>
    <property type="project" value="UniProtKB-KW"/>
</dbReference>
<dbReference type="Pfam" id="PF07147">
    <property type="entry name" value="PDCD9"/>
    <property type="match status" value="1"/>
</dbReference>
<keyword evidence="3" id="KW-0689">Ribosomal protein</keyword>
<dbReference type="InterPro" id="IPR010793">
    <property type="entry name" value="Ribosomal_mL37/mL65"/>
</dbReference>
<dbReference type="GO" id="GO:0005739">
    <property type="term" value="C:mitochondrion"/>
    <property type="evidence" value="ECO:0007669"/>
    <property type="project" value="UniProtKB-SubCell"/>
</dbReference>
<comment type="caution">
    <text evidence="9">The sequence shown here is derived from an EMBL/GenBank/DDBJ whole genome shotgun (WGS) entry which is preliminary data.</text>
</comment>
<dbReference type="GO" id="GO:0005840">
    <property type="term" value="C:ribosome"/>
    <property type="evidence" value="ECO:0007669"/>
    <property type="project" value="UniProtKB-KW"/>
</dbReference>
<dbReference type="Proteomes" id="UP001163046">
    <property type="component" value="Unassembled WGS sequence"/>
</dbReference>
<evidence type="ECO:0000256" key="6">
    <source>
        <dbReference type="ARBA" id="ARBA00037985"/>
    </source>
</evidence>
<dbReference type="PANTHER" id="PTHR15889">
    <property type="entry name" value="MITOCHONDRIAL RIBOSOMAL PROTEIN L37"/>
    <property type="match status" value="1"/>
</dbReference>
<evidence type="ECO:0000313" key="9">
    <source>
        <dbReference type="EMBL" id="KAJ7388585.1"/>
    </source>
</evidence>
<keyword evidence="5" id="KW-0687">Ribonucleoprotein</keyword>
<evidence type="ECO:0000256" key="5">
    <source>
        <dbReference type="ARBA" id="ARBA00023274"/>
    </source>
</evidence>
<evidence type="ECO:0000256" key="8">
    <source>
        <dbReference type="ARBA" id="ARBA00041617"/>
    </source>
</evidence>
<evidence type="ECO:0000256" key="1">
    <source>
        <dbReference type="ARBA" id="ARBA00004173"/>
    </source>
</evidence>
<evidence type="ECO:0000256" key="7">
    <source>
        <dbReference type="ARBA" id="ARBA00039442"/>
    </source>
</evidence>
<dbReference type="PANTHER" id="PTHR15889:SF2">
    <property type="entry name" value="LARGE RIBOSOMAL SUBUNIT PROTEIN ML37"/>
    <property type="match status" value="1"/>
</dbReference>
<keyword evidence="4" id="KW-0496">Mitochondrion</keyword>
<sequence>MLLLTNADSLTYEQQQAYGIMSMFGSLVALAMDNGVQMGQHLDKPLVTKCAITDGIQYTLMCYQLNTLSFQEDFGIKNCAWASHSMPLFEKTATKFKPLLYEIVDAGDELHGFSDECFKTILAFLCQETEGNAEV</sequence>
<dbReference type="InterPro" id="IPR052482">
    <property type="entry name" value="mtLSU_mL37"/>
</dbReference>
<name>A0A9W9ZW50_9CNID</name>
<dbReference type="GO" id="GO:0006412">
    <property type="term" value="P:translation"/>
    <property type="evidence" value="ECO:0007669"/>
    <property type="project" value="InterPro"/>
</dbReference>
<organism evidence="9 10">
    <name type="scientific">Desmophyllum pertusum</name>
    <dbReference type="NCBI Taxonomy" id="174260"/>
    <lineage>
        <taxon>Eukaryota</taxon>
        <taxon>Metazoa</taxon>
        <taxon>Cnidaria</taxon>
        <taxon>Anthozoa</taxon>
        <taxon>Hexacorallia</taxon>
        <taxon>Scleractinia</taxon>
        <taxon>Caryophylliina</taxon>
        <taxon>Caryophylliidae</taxon>
        <taxon>Desmophyllum</taxon>
    </lineage>
</organism>
<dbReference type="EMBL" id="MU825460">
    <property type="protein sequence ID" value="KAJ7388585.1"/>
    <property type="molecule type" value="Genomic_DNA"/>
</dbReference>
<gene>
    <name evidence="9" type="primary">MRPS30</name>
    <name evidence="9" type="ORF">OS493_036813</name>
</gene>
<comment type="subcellular location">
    <subcellularLocation>
        <location evidence="1">Mitochondrion</location>
    </subcellularLocation>
</comment>
<dbReference type="AlphaFoldDB" id="A0A9W9ZW50"/>
<dbReference type="GO" id="GO:0003735">
    <property type="term" value="F:structural constituent of ribosome"/>
    <property type="evidence" value="ECO:0007669"/>
    <property type="project" value="InterPro"/>
</dbReference>
<evidence type="ECO:0000256" key="4">
    <source>
        <dbReference type="ARBA" id="ARBA00023128"/>
    </source>
</evidence>
<reference evidence="9" key="1">
    <citation type="submission" date="2023-01" db="EMBL/GenBank/DDBJ databases">
        <title>Genome assembly of the deep-sea coral Lophelia pertusa.</title>
        <authorList>
            <person name="Herrera S."/>
            <person name="Cordes E."/>
        </authorList>
    </citation>
    <scope>NUCLEOTIDE SEQUENCE</scope>
    <source>
        <strain evidence="9">USNM1676648</strain>
        <tissue evidence="9">Polyp</tissue>
    </source>
</reference>
<keyword evidence="10" id="KW-1185">Reference proteome</keyword>
<dbReference type="OrthoDB" id="5835618at2759"/>
<comment type="similarity">
    <text evidence="6">Belongs to the mitochondrion-specific ribosomal protein mL37 family.</text>
</comment>
<evidence type="ECO:0000313" key="10">
    <source>
        <dbReference type="Proteomes" id="UP001163046"/>
    </source>
</evidence>
<protein>
    <recommendedName>
        <fullName evidence="7">Large ribosomal subunit protein mL37</fullName>
    </recommendedName>
    <alternativeName>
        <fullName evidence="8">39S ribosomal protein L37, mitochondrial</fullName>
    </alternativeName>
</protein>
<evidence type="ECO:0000256" key="3">
    <source>
        <dbReference type="ARBA" id="ARBA00022980"/>
    </source>
</evidence>
<evidence type="ECO:0000256" key="2">
    <source>
        <dbReference type="ARBA" id="ARBA00022946"/>
    </source>
</evidence>
<keyword evidence="2" id="KW-0809">Transit peptide</keyword>
<accession>A0A9W9ZW50</accession>